<name>A0AAP6EGU8_9ACTN</name>
<keyword evidence="1 3" id="KW-0378">Hydrolase</keyword>
<proteinExistence type="predicted"/>
<dbReference type="InterPro" id="IPR000073">
    <property type="entry name" value="AB_hydrolase_1"/>
</dbReference>
<evidence type="ECO:0000313" key="4">
    <source>
        <dbReference type="EMBL" id="MDX3020375.1"/>
    </source>
</evidence>
<evidence type="ECO:0000313" key="5">
    <source>
        <dbReference type="Proteomes" id="UP001272987"/>
    </source>
</evidence>
<dbReference type="Proteomes" id="UP001272987">
    <property type="component" value="Unassembled WGS sequence"/>
</dbReference>
<evidence type="ECO:0000313" key="3">
    <source>
        <dbReference type="EMBL" id="MDX2962462.1"/>
    </source>
</evidence>
<dbReference type="PRINTS" id="PR00111">
    <property type="entry name" value="ABHYDROLASE"/>
</dbReference>
<dbReference type="PANTHER" id="PTHR43798:SF31">
    <property type="entry name" value="AB HYDROLASE SUPERFAMILY PROTEIN YCLE"/>
    <property type="match status" value="1"/>
</dbReference>
<evidence type="ECO:0000256" key="1">
    <source>
        <dbReference type="ARBA" id="ARBA00022801"/>
    </source>
</evidence>
<organism evidence="3 6">
    <name type="scientific">Streptomyces acidiscabies</name>
    <dbReference type="NCBI Taxonomy" id="42234"/>
    <lineage>
        <taxon>Bacteria</taxon>
        <taxon>Bacillati</taxon>
        <taxon>Actinomycetota</taxon>
        <taxon>Actinomycetes</taxon>
        <taxon>Kitasatosporales</taxon>
        <taxon>Streptomycetaceae</taxon>
        <taxon>Streptomyces</taxon>
    </lineage>
</organism>
<dbReference type="Proteomes" id="UP001282288">
    <property type="component" value="Unassembled WGS sequence"/>
</dbReference>
<evidence type="ECO:0000259" key="2">
    <source>
        <dbReference type="Pfam" id="PF00561"/>
    </source>
</evidence>
<reference evidence="3 5" key="1">
    <citation type="journal article" date="2023" name="Microb. Genom.">
        <title>Mesoterricola silvestris gen. nov., sp. nov., Mesoterricola sediminis sp. nov., Geothrix oryzae sp. nov., Geothrix edaphica sp. nov., Geothrix rubra sp. nov., and Geothrix limicola sp. nov., six novel members of Acidobacteriota isolated from soils.</title>
        <authorList>
            <person name="Weisberg A.J."/>
            <person name="Pearce E."/>
            <person name="Kramer C.G."/>
            <person name="Chang J.H."/>
            <person name="Clarke C.R."/>
        </authorList>
    </citation>
    <scope>NUCLEOTIDE SEQUENCE</scope>
    <source>
        <strain evidence="4 5">NB05-1H</strain>
        <strain evidence="3">NRRL_B-16521</strain>
    </source>
</reference>
<dbReference type="RefSeq" id="WP_223786171.1">
    <property type="nucleotide sequence ID" value="NZ_BCMK01000010.1"/>
</dbReference>
<keyword evidence="5" id="KW-1185">Reference proteome</keyword>
<comment type="caution">
    <text evidence="3">The sequence shown here is derived from an EMBL/GenBank/DDBJ whole genome shotgun (WGS) entry which is preliminary data.</text>
</comment>
<dbReference type="Pfam" id="PF00561">
    <property type="entry name" value="Abhydrolase_1"/>
    <property type="match status" value="1"/>
</dbReference>
<gene>
    <name evidence="3" type="ORF">PV399_22515</name>
    <name evidence="4" type="ORF">PV666_21150</name>
</gene>
<protein>
    <submittedName>
        <fullName evidence="3">Alpha/beta hydrolase</fullName>
    </submittedName>
</protein>
<evidence type="ECO:0000313" key="6">
    <source>
        <dbReference type="Proteomes" id="UP001282288"/>
    </source>
</evidence>
<dbReference type="PANTHER" id="PTHR43798">
    <property type="entry name" value="MONOACYLGLYCEROL LIPASE"/>
    <property type="match status" value="1"/>
</dbReference>
<dbReference type="GO" id="GO:0016020">
    <property type="term" value="C:membrane"/>
    <property type="evidence" value="ECO:0007669"/>
    <property type="project" value="TreeGrafter"/>
</dbReference>
<dbReference type="EMBL" id="JARAWC010000016">
    <property type="protein sequence ID" value="MDX2962462.1"/>
    <property type="molecule type" value="Genomic_DNA"/>
</dbReference>
<dbReference type="GO" id="GO:0016787">
    <property type="term" value="F:hydrolase activity"/>
    <property type="evidence" value="ECO:0007669"/>
    <property type="project" value="UniProtKB-KW"/>
</dbReference>
<dbReference type="AlphaFoldDB" id="A0AAP6EGU8"/>
<dbReference type="InterPro" id="IPR029058">
    <property type="entry name" value="AB_hydrolase_fold"/>
</dbReference>
<feature type="domain" description="AB hydrolase-1" evidence="2">
    <location>
        <begin position="27"/>
        <end position="133"/>
    </location>
</feature>
<sequence>MGDVAGVMIAVDGGEVWADEQGDGEGPPLVLLHPGVGSSEIWEPVLAPLTERHRVIRYDVRGYGRSPAPVSSYRQDLDLALVLGHFGVERAVLIGYSMGGATAIAYTLDHPEQVAALGLLVPGVPGYPEPDPPELAAQVEPLALAGDLEGLADLGMSWWGGAGTPPDTEARRLLRGVLGGWFTSYAHEEQLPSCYERLAEMALPCSLLLGELDQPVVVKRNEVIASRIPGCRLVRESRCDHFPTLRVPGAVVELVEDLYRRVG</sequence>
<dbReference type="EMBL" id="JARAWP010000012">
    <property type="protein sequence ID" value="MDX3020375.1"/>
    <property type="molecule type" value="Genomic_DNA"/>
</dbReference>
<dbReference type="Gene3D" id="3.40.50.1820">
    <property type="entry name" value="alpha/beta hydrolase"/>
    <property type="match status" value="1"/>
</dbReference>
<dbReference type="GeneID" id="69805470"/>
<accession>A0AAP6EGU8</accession>
<dbReference type="InterPro" id="IPR050266">
    <property type="entry name" value="AB_hydrolase_sf"/>
</dbReference>
<dbReference type="SUPFAM" id="SSF53474">
    <property type="entry name" value="alpha/beta-Hydrolases"/>
    <property type="match status" value="1"/>
</dbReference>